<comment type="subcellular location">
    <subcellularLocation>
        <location evidence="2">Endomembrane system</location>
        <topology evidence="2">Multi-pass membrane protein</topology>
    </subcellularLocation>
</comment>
<keyword evidence="12 15" id="KW-1133">Transmembrane helix</keyword>
<reference evidence="17 18" key="1">
    <citation type="submission" date="2020-05" db="EMBL/GenBank/DDBJ databases">
        <title>Vigna angularis (adzuki bean) Var. LongXiaoDou No. 4 denovo assembly.</title>
        <authorList>
            <person name="Xiang H."/>
        </authorList>
    </citation>
    <scope>NUCLEOTIDE SEQUENCE [LARGE SCALE GENOMIC DNA]</scope>
    <source>
        <tissue evidence="17">Leaf</tissue>
    </source>
</reference>
<evidence type="ECO:0000256" key="12">
    <source>
        <dbReference type="ARBA" id="ARBA00022989"/>
    </source>
</evidence>
<keyword evidence="10" id="KW-0833">Ubl conjugation pathway</keyword>
<feature type="transmembrane region" description="Helical" evidence="15">
    <location>
        <begin position="346"/>
        <end position="368"/>
    </location>
</feature>
<dbReference type="SMART" id="SM00184">
    <property type="entry name" value="RING"/>
    <property type="match status" value="1"/>
</dbReference>
<dbReference type="InterPro" id="IPR001841">
    <property type="entry name" value="Znf_RING"/>
</dbReference>
<dbReference type="PANTHER" id="PTHR22763:SF162">
    <property type="entry name" value="TRANSMEMBRANE E3 UBIQUITIN-PROTEIN LIGASE 1"/>
    <property type="match status" value="1"/>
</dbReference>
<evidence type="ECO:0000256" key="2">
    <source>
        <dbReference type="ARBA" id="ARBA00004127"/>
    </source>
</evidence>
<dbReference type="SUPFAM" id="SSF57850">
    <property type="entry name" value="RING/U-box"/>
    <property type="match status" value="1"/>
</dbReference>
<evidence type="ECO:0000256" key="11">
    <source>
        <dbReference type="ARBA" id="ARBA00022833"/>
    </source>
</evidence>
<sequence>MVATQRLEFSLCKKRRGLEFLFQIAVGWWVVLLLVNPVAGLRPLRERTRSWDDEVNSLHLYVIDMLPFSAAVYKKGREQLSFGRFMFHVSTMLNIWTWKFLDTTNGSSRFPDIRKTKGNSVIELVSTPTKISGVHYVQGVVIFHDVFDNEYDVSGAQVRIEGVYIWPFRQLRMVANRPSSVEPAEGDGLRPLKTCRSGKEGELNQNEDYILSNPYHLISRTMDRYCKILQEIKCGEENIVIFLNTTLIHDAEKHCNIEIAAQVSRLPSSNNEVEHDHFHLEGLMESPSADDDGDCFSPLLLNATSVKIEGAAKVSILMIGQQAIMDAYLCLLHLTAGILVESLFNAFATAAFFKFVVFSIFEMRYLLAIWKAGRPLSNGEGWETMRRELSVLYSRFYGILLGGILLMYEFHNYLRPILLLMYSFWIPQIITNVIRDSRKPLHPHYILGITVTRLAIPLYIFGCPNNFMRIEPDKSWCVCLAVFIGLQAAILLLQHYLGSRWFIPRQILPEKYSYYRRFDQETRQATDCVICMTAIDLSQRSNDCMVTPCDHFFHFGCLQRWMDIKMECPTCRRPLPPA</sequence>
<dbReference type="InterPro" id="IPR011016">
    <property type="entry name" value="Znf_RING-CH"/>
</dbReference>
<dbReference type="Proteomes" id="UP000743370">
    <property type="component" value="Unassembled WGS sequence"/>
</dbReference>
<feature type="transmembrane region" description="Helical" evidence="15">
    <location>
        <begin position="474"/>
        <end position="493"/>
    </location>
</feature>
<evidence type="ECO:0000256" key="1">
    <source>
        <dbReference type="ARBA" id="ARBA00000900"/>
    </source>
</evidence>
<evidence type="ECO:0000256" key="4">
    <source>
        <dbReference type="ARBA" id="ARBA00012483"/>
    </source>
</evidence>
<evidence type="ECO:0000313" key="17">
    <source>
        <dbReference type="EMBL" id="KAG2371732.1"/>
    </source>
</evidence>
<comment type="catalytic activity">
    <reaction evidence="1">
        <text>S-ubiquitinyl-[E2 ubiquitin-conjugating enzyme]-L-cysteine + [acceptor protein]-L-lysine = [E2 ubiquitin-conjugating enzyme]-L-cysteine + N(6)-ubiquitinyl-[acceptor protein]-L-lysine.</text>
        <dbReference type="EC" id="2.3.2.27"/>
    </reaction>
</comment>
<dbReference type="CDD" id="cd23117">
    <property type="entry name" value="RING-H2_TUL1-like"/>
    <property type="match status" value="1"/>
</dbReference>
<dbReference type="GO" id="GO:0043161">
    <property type="term" value="P:proteasome-mediated ubiquitin-dependent protein catabolic process"/>
    <property type="evidence" value="ECO:0007669"/>
    <property type="project" value="TreeGrafter"/>
</dbReference>
<keyword evidence="9 14" id="KW-0863">Zinc-finger</keyword>
<evidence type="ECO:0000256" key="13">
    <source>
        <dbReference type="ARBA" id="ARBA00023136"/>
    </source>
</evidence>
<accession>A0A8T0JEV5</accession>
<keyword evidence="11" id="KW-0862">Zinc</keyword>
<dbReference type="PROSITE" id="PS50089">
    <property type="entry name" value="ZF_RING_2"/>
    <property type="match status" value="1"/>
</dbReference>
<evidence type="ECO:0000256" key="9">
    <source>
        <dbReference type="ARBA" id="ARBA00022771"/>
    </source>
</evidence>
<evidence type="ECO:0000256" key="8">
    <source>
        <dbReference type="ARBA" id="ARBA00022729"/>
    </source>
</evidence>
<keyword evidence="5" id="KW-0808">Transferase</keyword>
<evidence type="ECO:0000256" key="6">
    <source>
        <dbReference type="ARBA" id="ARBA00022692"/>
    </source>
</evidence>
<evidence type="ECO:0000256" key="10">
    <source>
        <dbReference type="ARBA" id="ARBA00022786"/>
    </source>
</evidence>
<evidence type="ECO:0000256" key="5">
    <source>
        <dbReference type="ARBA" id="ARBA00022679"/>
    </source>
</evidence>
<evidence type="ECO:0000259" key="16">
    <source>
        <dbReference type="PROSITE" id="PS50089"/>
    </source>
</evidence>
<name>A0A8T0JEV5_PHAAN</name>
<dbReference type="GO" id="GO:0012505">
    <property type="term" value="C:endomembrane system"/>
    <property type="evidence" value="ECO:0007669"/>
    <property type="project" value="UniProtKB-SubCell"/>
</dbReference>
<dbReference type="InterPro" id="IPR050731">
    <property type="entry name" value="HRD1_E3_ubiq-ligases"/>
</dbReference>
<dbReference type="EC" id="2.3.2.27" evidence="4"/>
<feature type="transmembrane region" description="Helical" evidence="15">
    <location>
        <begin position="20"/>
        <end position="38"/>
    </location>
</feature>
<evidence type="ECO:0000256" key="7">
    <source>
        <dbReference type="ARBA" id="ARBA00022723"/>
    </source>
</evidence>
<dbReference type="Pfam" id="PF11145">
    <property type="entry name" value="DUF2921"/>
    <property type="match status" value="1"/>
</dbReference>
<comment type="caution">
    <text evidence="17">The sequence shown here is derived from an EMBL/GenBank/DDBJ whole genome shotgun (WGS) entry which is preliminary data.</text>
</comment>
<evidence type="ECO:0000313" key="18">
    <source>
        <dbReference type="Proteomes" id="UP000743370"/>
    </source>
</evidence>
<evidence type="ECO:0000256" key="14">
    <source>
        <dbReference type="PROSITE-ProRule" id="PRU00175"/>
    </source>
</evidence>
<dbReference type="PANTHER" id="PTHR22763">
    <property type="entry name" value="RING ZINC FINGER PROTEIN"/>
    <property type="match status" value="1"/>
</dbReference>
<dbReference type="AlphaFoldDB" id="A0A8T0JEV5"/>
<dbReference type="FunFam" id="3.30.40.10:FF:000338">
    <property type="entry name" value="E3 ubiquitin-protein ligase, putative"/>
    <property type="match status" value="1"/>
</dbReference>
<dbReference type="SMART" id="SM00744">
    <property type="entry name" value="RINGv"/>
    <property type="match status" value="1"/>
</dbReference>
<evidence type="ECO:0000256" key="3">
    <source>
        <dbReference type="ARBA" id="ARBA00004906"/>
    </source>
</evidence>
<dbReference type="Pfam" id="PF13639">
    <property type="entry name" value="zf-RING_2"/>
    <property type="match status" value="1"/>
</dbReference>
<dbReference type="EMBL" id="JABFOF010000011">
    <property type="protein sequence ID" value="KAG2371732.1"/>
    <property type="molecule type" value="Genomic_DNA"/>
</dbReference>
<dbReference type="InterPro" id="IPR013083">
    <property type="entry name" value="Znf_RING/FYVE/PHD"/>
</dbReference>
<dbReference type="InterPro" id="IPR021319">
    <property type="entry name" value="DUF2921"/>
</dbReference>
<dbReference type="GO" id="GO:0061630">
    <property type="term" value="F:ubiquitin protein ligase activity"/>
    <property type="evidence" value="ECO:0007669"/>
    <property type="project" value="UniProtKB-EC"/>
</dbReference>
<keyword evidence="13 15" id="KW-0472">Membrane</keyword>
<keyword evidence="8" id="KW-0732">Signal</keyword>
<protein>
    <recommendedName>
        <fullName evidence="4">RING-type E3 ubiquitin transferase</fullName>
        <ecNumber evidence="4">2.3.2.27</ecNumber>
    </recommendedName>
</protein>
<organism evidence="17 18">
    <name type="scientific">Phaseolus angularis</name>
    <name type="common">Azuki bean</name>
    <name type="synonym">Vigna angularis</name>
    <dbReference type="NCBI Taxonomy" id="3914"/>
    <lineage>
        <taxon>Eukaryota</taxon>
        <taxon>Viridiplantae</taxon>
        <taxon>Streptophyta</taxon>
        <taxon>Embryophyta</taxon>
        <taxon>Tracheophyta</taxon>
        <taxon>Spermatophyta</taxon>
        <taxon>Magnoliopsida</taxon>
        <taxon>eudicotyledons</taxon>
        <taxon>Gunneridae</taxon>
        <taxon>Pentapetalae</taxon>
        <taxon>rosids</taxon>
        <taxon>fabids</taxon>
        <taxon>Fabales</taxon>
        <taxon>Fabaceae</taxon>
        <taxon>Papilionoideae</taxon>
        <taxon>50 kb inversion clade</taxon>
        <taxon>NPAAA clade</taxon>
        <taxon>indigoferoid/millettioid clade</taxon>
        <taxon>Phaseoleae</taxon>
        <taxon>Vigna</taxon>
    </lineage>
</organism>
<dbReference type="GO" id="GO:0008270">
    <property type="term" value="F:zinc ion binding"/>
    <property type="evidence" value="ECO:0007669"/>
    <property type="project" value="UniProtKB-KW"/>
</dbReference>
<feature type="transmembrane region" description="Helical" evidence="15">
    <location>
        <begin position="445"/>
        <end position="462"/>
    </location>
</feature>
<proteinExistence type="predicted"/>
<evidence type="ECO:0000256" key="15">
    <source>
        <dbReference type="SAM" id="Phobius"/>
    </source>
</evidence>
<keyword evidence="6 15" id="KW-0812">Transmembrane</keyword>
<gene>
    <name evidence="17" type="ORF">HKW66_Vig0219060</name>
</gene>
<feature type="domain" description="RING-type" evidence="16">
    <location>
        <begin position="528"/>
        <end position="572"/>
    </location>
</feature>
<dbReference type="Gene3D" id="3.30.40.10">
    <property type="entry name" value="Zinc/RING finger domain, C3HC4 (zinc finger)"/>
    <property type="match status" value="1"/>
</dbReference>
<feature type="transmembrane region" description="Helical" evidence="15">
    <location>
        <begin position="389"/>
        <end position="408"/>
    </location>
</feature>
<comment type="pathway">
    <text evidence="3">Protein modification; protein ubiquitination.</text>
</comment>
<keyword evidence="7" id="KW-0479">Metal-binding</keyword>